<sequence>MTKKILQRRLQKSRICPLRGQPDVGGHATTPKSTINNRELKLIGVLYQNLKFSGVRCPPSSFKEHQSIQFKICRHTASVREKPQFSRRSRACKQWIDCSNAQNEVAMIKNCIGTGQSAVPVRAGVLVVRPRYHVGVPITLATLGWALLTRSIGHWEWQALN</sequence>
<proteinExistence type="predicted"/>
<reference evidence="1 2" key="1">
    <citation type="journal article" date="2014" name="Genome Biol. Evol.">
        <title>The genome of the myxosporean Thelohanellus kitauei shows adaptations to nutrient acquisition within its fish host.</title>
        <authorList>
            <person name="Yang Y."/>
            <person name="Xiong J."/>
            <person name="Zhou Z."/>
            <person name="Huo F."/>
            <person name="Miao W."/>
            <person name="Ran C."/>
            <person name="Liu Y."/>
            <person name="Zhang J."/>
            <person name="Feng J."/>
            <person name="Wang M."/>
            <person name="Wang M."/>
            <person name="Wang L."/>
            <person name="Yao B."/>
        </authorList>
    </citation>
    <scope>NUCLEOTIDE SEQUENCE [LARGE SCALE GENOMIC DNA]</scope>
    <source>
        <strain evidence="1">Wuqing</strain>
    </source>
</reference>
<gene>
    <name evidence="1" type="ORF">RF11_15867</name>
</gene>
<dbReference type="AlphaFoldDB" id="A0A0C2MSM0"/>
<dbReference type="Proteomes" id="UP000031668">
    <property type="component" value="Unassembled WGS sequence"/>
</dbReference>
<name>A0A0C2MSM0_THEKT</name>
<dbReference type="EMBL" id="JWZT01002099">
    <property type="protein sequence ID" value="KII70296.1"/>
    <property type="molecule type" value="Genomic_DNA"/>
</dbReference>
<evidence type="ECO:0000313" key="2">
    <source>
        <dbReference type="Proteomes" id="UP000031668"/>
    </source>
</evidence>
<evidence type="ECO:0000313" key="1">
    <source>
        <dbReference type="EMBL" id="KII70296.1"/>
    </source>
</evidence>
<protein>
    <submittedName>
        <fullName evidence="1">Uncharacterized protein</fullName>
    </submittedName>
</protein>
<comment type="caution">
    <text evidence="1">The sequence shown here is derived from an EMBL/GenBank/DDBJ whole genome shotgun (WGS) entry which is preliminary data.</text>
</comment>
<organism evidence="1 2">
    <name type="scientific">Thelohanellus kitauei</name>
    <name type="common">Myxosporean</name>
    <dbReference type="NCBI Taxonomy" id="669202"/>
    <lineage>
        <taxon>Eukaryota</taxon>
        <taxon>Metazoa</taxon>
        <taxon>Cnidaria</taxon>
        <taxon>Myxozoa</taxon>
        <taxon>Myxosporea</taxon>
        <taxon>Bivalvulida</taxon>
        <taxon>Platysporina</taxon>
        <taxon>Myxobolidae</taxon>
        <taxon>Thelohanellus</taxon>
    </lineage>
</organism>
<accession>A0A0C2MSM0</accession>
<keyword evidence="2" id="KW-1185">Reference proteome</keyword>